<accession>A0A183T664</accession>
<dbReference type="AlphaFoldDB" id="A0A183T664"/>
<reference evidence="3" key="1">
    <citation type="submission" date="2016-06" db="UniProtKB">
        <authorList>
            <consortium name="WormBaseParasite"/>
        </authorList>
    </citation>
    <scope>IDENTIFICATION</scope>
</reference>
<evidence type="ECO:0000313" key="1">
    <source>
        <dbReference type="EMBL" id="VDL98347.1"/>
    </source>
</evidence>
<dbReference type="Proteomes" id="UP000275846">
    <property type="component" value="Unassembled WGS sequence"/>
</dbReference>
<reference evidence="1 2" key="2">
    <citation type="submission" date="2018-11" db="EMBL/GenBank/DDBJ databases">
        <authorList>
            <consortium name="Pathogen Informatics"/>
        </authorList>
    </citation>
    <scope>NUCLEOTIDE SEQUENCE [LARGE SCALE GENOMIC DNA]</scope>
    <source>
        <strain evidence="1 2">NST_G2</strain>
    </source>
</reference>
<gene>
    <name evidence="1" type="ORF">SSLN_LOCUS11962</name>
</gene>
<evidence type="ECO:0000313" key="2">
    <source>
        <dbReference type="Proteomes" id="UP000275846"/>
    </source>
</evidence>
<keyword evidence="2" id="KW-1185">Reference proteome</keyword>
<organism evidence="3">
    <name type="scientific">Schistocephalus solidus</name>
    <name type="common">Tapeworm</name>
    <dbReference type="NCBI Taxonomy" id="70667"/>
    <lineage>
        <taxon>Eukaryota</taxon>
        <taxon>Metazoa</taxon>
        <taxon>Spiralia</taxon>
        <taxon>Lophotrochozoa</taxon>
        <taxon>Platyhelminthes</taxon>
        <taxon>Cestoda</taxon>
        <taxon>Eucestoda</taxon>
        <taxon>Diphyllobothriidea</taxon>
        <taxon>Diphyllobothriidae</taxon>
        <taxon>Schistocephalus</taxon>
    </lineage>
</organism>
<dbReference type="WBParaSite" id="SSLN_0001241201-mRNA-1">
    <property type="protein sequence ID" value="SSLN_0001241201-mRNA-1"/>
    <property type="gene ID" value="SSLN_0001241201"/>
</dbReference>
<proteinExistence type="predicted"/>
<protein>
    <submittedName>
        <fullName evidence="3">YggT family protein</fullName>
    </submittedName>
</protein>
<evidence type="ECO:0000313" key="3">
    <source>
        <dbReference type="WBParaSite" id="SSLN_0001241201-mRNA-1"/>
    </source>
</evidence>
<name>A0A183T664_SCHSO</name>
<sequence length="78" mass="8809">MFAFFRLVTSDTGSLRLRLKLLLSDDPGRILANPDRLLSSRVIRTGLLYDLTSMLMTDLVIGFLRTAGFILTVKDTLY</sequence>
<dbReference type="EMBL" id="UYSU01036918">
    <property type="protein sequence ID" value="VDL98347.1"/>
    <property type="molecule type" value="Genomic_DNA"/>
</dbReference>